<dbReference type="Gene3D" id="2.40.50.230">
    <property type="entry name" value="Gp5 N-terminal domain"/>
    <property type="match status" value="1"/>
</dbReference>
<dbReference type="InterPro" id="IPR037026">
    <property type="entry name" value="Vgr_OB-fold_dom_sf"/>
</dbReference>
<dbReference type="RefSeq" id="WP_083032251.1">
    <property type="nucleotide sequence ID" value="NZ_AP022618.1"/>
</dbReference>
<sequence>MTDLQDTTRPRYLGKHRGTVVNNVDPQHLGRIQVTVPDVSPGISSWAMPCVPMGGQGHGIYTVPSMGSAVWVEYEHGDADYPVWVGCFWGSPAEVPAITATVPPGVNGVSIQTQGGHVLTISDTPGPTGGILLRTTGGSMISVSEVGITITNGKGAAITLTGPTTDINTGALTVI</sequence>
<protein>
    <submittedName>
        <fullName evidence="1">Baseplate assembly protein</fullName>
    </submittedName>
</protein>
<organism evidence="1 2">
    <name type="scientific">Mycolicibacterium insubricum</name>
    <dbReference type="NCBI Taxonomy" id="444597"/>
    <lineage>
        <taxon>Bacteria</taxon>
        <taxon>Bacillati</taxon>
        <taxon>Actinomycetota</taxon>
        <taxon>Actinomycetes</taxon>
        <taxon>Mycobacteriales</taxon>
        <taxon>Mycobacteriaceae</taxon>
        <taxon>Mycolicibacterium</taxon>
    </lineage>
</organism>
<dbReference type="SUPFAM" id="SSF69255">
    <property type="entry name" value="gp5 N-terminal domain-like"/>
    <property type="match status" value="1"/>
</dbReference>
<dbReference type="Pfam" id="PF04717">
    <property type="entry name" value="Phage_base_V"/>
    <property type="match status" value="1"/>
</dbReference>
<proteinExistence type="predicted"/>
<dbReference type="InterPro" id="IPR006531">
    <property type="entry name" value="Gp5/Vgr_OB"/>
</dbReference>
<dbReference type="OrthoDB" id="9762420at2"/>
<accession>A0A1X0D4V0</accession>
<gene>
    <name evidence="1" type="ORF">BST26_15790</name>
</gene>
<dbReference type="EMBL" id="MVHS01000043">
    <property type="protein sequence ID" value="ORA67395.1"/>
    <property type="molecule type" value="Genomic_DNA"/>
</dbReference>
<reference evidence="1 2" key="1">
    <citation type="submission" date="2016-12" db="EMBL/GenBank/DDBJ databases">
        <title>The new phylogeny of genus Mycobacterium.</title>
        <authorList>
            <person name="Tortoli E."/>
            <person name="Trovato A."/>
            <person name="Cirillo D.M."/>
        </authorList>
    </citation>
    <scope>NUCLEOTIDE SEQUENCE [LARGE SCALE GENOMIC DNA]</scope>
    <source>
        <strain evidence="1 2">DSM 45130</strain>
    </source>
</reference>
<evidence type="ECO:0000313" key="2">
    <source>
        <dbReference type="Proteomes" id="UP000192801"/>
    </source>
</evidence>
<evidence type="ECO:0000313" key="1">
    <source>
        <dbReference type="EMBL" id="ORA67395.1"/>
    </source>
</evidence>
<dbReference type="STRING" id="444597.BST26_15790"/>
<comment type="caution">
    <text evidence="1">The sequence shown here is derived from an EMBL/GenBank/DDBJ whole genome shotgun (WGS) entry which is preliminary data.</text>
</comment>
<dbReference type="AlphaFoldDB" id="A0A1X0D4V0"/>
<name>A0A1X0D4V0_9MYCO</name>
<dbReference type="Proteomes" id="UP000192801">
    <property type="component" value="Unassembled WGS sequence"/>
</dbReference>
<keyword evidence="2" id="KW-1185">Reference proteome</keyword>